<dbReference type="PANTHER" id="PTHR43170:SF3">
    <property type="entry name" value="GMP REDUCTASE 1"/>
    <property type="match status" value="1"/>
</dbReference>
<evidence type="ECO:0000313" key="4">
    <source>
        <dbReference type="Proteomes" id="UP001444071"/>
    </source>
</evidence>
<sequence length="181" mass="19956">MGQLGSETAAPATLSEERVGGGYRQGSRRGWKQRKREGKSPGPNKAMGVELGWVPLCFKYAGRLQVRVWWLGLGTGDHHSCCSLPQESLIISVLGIQDASGGRRPQAGLQGCPVDLQRTFTFRNSKQTYTGIPIIAANMDTTGTFEMAKVLSKHTLFTAIHKHYSVEDWKHFSADHPECLE</sequence>
<proteinExistence type="predicted"/>
<organism evidence="3 4">
    <name type="scientific">Xenotaenia resolanae</name>
    <dbReference type="NCBI Taxonomy" id="208358"/>
    <lineage>
        <taxon>Eukaryota</taxon>
        <taxon>Metazoa</taxon>
        <taxon>Chordata</taxon>
        <taxon>Craniata</taxon>
        <taxon>Vertebrata</taxon>
        <taxon>Euteleostomi</taxon>
        <taxon>Actinopterygii</taxon>
        <taxon>Neopterygii</taxon>
        <taxon>Teleostei</taxon>
        <taxon>Neoteleostei</taxon>
        <taxon>Acanthomorphata</taxon>
        <taxon>Ovalentaria</taxon>
        <taxon>Atherinomorphae</taxon>
        <taxon>Cyprinodontiformes</taxon>
        <taxon>Goodeidae</taxon>
        <taxon>Xenotaenia</taxon>
    </lineage>
</organism>
<dbReference type="Proteomes" id="UP001444071">
    <property type="component" value="Unassembled WGS sequence"/>
</dbReference>
<protein>
    <recommendedName>
        <fullName evidence="5">GMP reductase</fullName>
    </recommendedName>
</protein>
<dbReference type="PANTHER" id="PTHR43170">
    <property type="entry name" value="GMP REDUCTASE"/>
    <property type="match status" value="1"/>
</dbReference>
<dbReference type="InterPro" id="IPR013785">
    <property type="entry name" value="Aldolase_TIM"/>
</dbReference>
<name>A0ABV0WV14_9TELE</name>
<evidence type="ECO:0008006" key="5">
    <source>
        <dbReference type="Google" id="ProtNLM"/>
    </source>
</evidence>
<evidence type="ECO:0000256" key="2">
    <source>
        <dbReference type="SAM" id="MobiDB-lite"/>
    </source>
</evidence>
<feature type="region of interest" description="Disordered" evidence="2">
    <location>
        <begin position="1"/>
        <end position="45"/>
    </location>
</feature>
<comment type="caution">
    <text evidence="3">The sequence shown here is derived from an EMBL/GenBank/DDBJ whole genome shotgun (WGS) entry which is preliminary data.</text>
</comment>
<dbReference type="InterPro" id="IPR050139">
    <property type="entry name" value="GMP_reductase"/>
</dbReference>
<accession>A0ABV0WV14</accession>
<feature type="compositionally biased region" description="Basic residues" evidence="2">
    <location>
        <begin position="26"/>
        <end position="37"/>
    </location>
</feature>
<keyword evidence="1" id="KW-0560">Oxidoreductase</keyword>
<reference evidence="3 4" key="1">
    <citation type="submission" date="2021-06" db="EMBL/GenBank/DDBJ databases">
        <authorList>
            <person name="Palmer J.M."/>
        </authorList>
    </citation>
    <scope>NUCLEOTIDE SEQUENCE [LARGE SCALE GENOMIC DNA]</scope>
    <source>
        <strain evidence="3 4">XR_2019</strain>
        <tissue evidence="3">Muscle</tissue>
    </source>
</reference>
<dbReference type="EMBL" id="JAHRIM010071835">
    <property type="protein sequence ID" value="MEQ2273467.1"/>
    <property type="molecule type" value="Genomic_DNA"/>
</dbReference>
<dbReference type="Gene3D" id="3.20.20.70">
    <property type="entry name" value="Aldolase class I"/>
    <property type="match status" value="1"/>
</dbReference>
<keyword evidence="4" id="KW-1185">Reference proteome</keyword>
<gene>
    <name evidence="3" type="ORF">XENORESO_004341</name>
</gene>
<evidence type="ECO:0000256" key="1">
    <source>
        <dbReference type="ARBA" id="ARBA00023002"/>
    </source>
</evidence>
<dbReference type="SUPFAM" id="SSF51412">
    <property type="entry name" value="Inosine monophosphate dehydrogenase (IMPDH)"/>
    <property type="match status" value="1"/>
</dbReference>
<evidence type="ECO:0000313" key="3">
    <source>
        <dbReference type="EMBL" id="MEQ2273467.1"/>
    </source>
</evidence>
<feature type="non-terminal residue" evidence="3">
    <location>
        <position position="181"/>
    </location>
</feature>